<dbReference type="InterPro" id="IPR023214">
    <property type="entry name" value="HAD_sf"/>
</dbReference>
<name>A0A5W2M122_SALET</name>
<dbReference type="GO" id="GO:0046872">
    <property type="term" value="F:metal ion binding"/>
    <property type="evidence" value="ECO:0007669"/>
    <property type="project" value="UniProtKB-KW"/>
</dbReference>
<reference evidence="2" key="1">
    <citation type="submission" date="2018-06" db="EMBL/GenBank/DDBJ databases">
        <authorList>
            <person name="Ashton P.M."/>
            <person name="Dallman T."/>
            <person name="Nair S."/>
            <person name="De Pinna E."/>
            <person name="Peters T."/>
            <person name="Grant K."/>
        </authorList>
    </citation>
    <scope>NUCLEOTIDE SEQUENCE [LARGE SCALE GENOMIC DNA]</scope>
    <source>
        <strain evidence="2">149361</strain>
    </source>
</reference>
<accession>A0A5W2M122</accession>
<proteinExistence type="predicted"/>
<organism evidence="2">
    <name type="scientific">Salmonella enterica subsp. enterica serovar Lattenkamp</name>
    <dbReference type="NCBI Taxonomy" id="2564671"/>
    <lineage>
        <taxon>Bacteria</taxon>
        <taxon>Pseudomonadati</taxon>
        <taxon>Pseudomonadota</taxon>
        <taxon>Gammaproteobacteria</taxon>
        <taxon>Enterobacterales</taxon>
        <taxon>Enterobacteriaceae</taxon>
        <taxon>Salmonella</taxon>
    </lineage>
</organism>
<sequence>MRSFIRYLEGNKLKLAIFDICGTLYFDNTTYSFLCWLSNKGIIKYNKKIMDAPYILRGINALSSTLFCKDYYRELQIKQLSGLSYEVINKLAADFVEELNEKRISSTNNLLDEYRRKGYTIVLASATIEPLARAIAKKIGVDYFSSEVEFVNEQCSGKLNSDLLFFKKEALLHLIKKSESIVIVTDNFTDLELIQVSDYCHIVVRNDKDIRKWNKQLKNHLCKVVFIKKNI</sequence>
<keyword evidence="2" id="KW-0378">Hydrolase</keyword>
<evidence type="ECO:0000313" key="2">
    <source>
        <dbReference type="EMBL" id="EBW4471986.1"/>
    </source>
</evidence>
<protein>
    <submittedName>
        <fullName evidence="2">Haloacid dehalogenase-like hydrolase</fullName>
    </submittedName>
</protein>
<dbReference type="SUPFAM" id="SSF56784">
    <property type="entry name" value="HAD-like"/>
    <property type="match status" value="1"/>
</dbReference>
<dbReference type="Proteomes" id="UP000839639">
    <property type="component" value="Unassembled WGS sequence"/>
</dbReference>
<dbReference type="Pfam" id="PF12710">
    <property type="entry name" value="HAD"/>
    <property type="match status" value="1"/>
</dbReference>
<dbReference type="Gene3D" id="1.20.1440.100">
    <property type="entry name" value="SG protein - dephosphorylation function"/>
    <property type="match status" value="1"/>
</dbReference>
<dbReference type="AlphaFoldDB" id="A0A5W2M122"/>
<comment type="caution">
    <text evidence="2">The sequence shown here is derived from an EMBL/GenBank/DDBJ whole genome shotgun (WGS) entry which is preliminary data.</text>
</comment>
<gene>
    <name evidence="2" type="ORF">DPK62_26240</name>
</gene>
<dbReference type="InterPro" id="IPR036412">
    <property type="entry name" value="HAD-like_sf"/>
</dbReference>
<evidence type="ECO:0000256" key="1">
    <source>
        <dbReference type="ARBA" id="ARBA00022723"/>
    </source>
</evidence>
<dbReference type="GO" id="GO:0016787">
    <property type="term" value="F:hydrolase activity"/>
    <property type="evidence" value="ECO:0007669"/>
    <property type="project" value="UniProtKB-KW"/>
</dbReference>
<keyword evidence="1" id="KW-0479">Metal-binding</keyword>
<dbReference type="CDD" id="cd01427">
    <property type="entry name" value="HAD_like"/>
    <property type="match status" value="1"/>
</dbReference>
<dbReference type="EMBL" id="AAHIJD010000110">
    <property type="protein sequence ID" value="EBW4471986.1"/>
    <property type="molecule type" value="Genomic_DNA"/>
</dbReference>
<dbReference type="Gene3D" id="3.40.50.1000">
    <property type="entry name" value="HAD superfamily/HAD-like"/>
    <property type="match status" value="1"/>
</dbReference>